<evidence type="ECO:0000313" key="2">
    <source>
        <dbReference type="Proteomes" id="UP000257109"/>
    </source>
</evidence>
<dbReference type="Proteomes" id="UP000257109">
    <property type="component" value="Unassembled WGS sequence"/>
</dbReference>
<dbReference type="AlphaFoldDB" id="A0A371HZJ3"/>
<feature type="non-terminal residue" evidence="1">
    <location>
        <position position="1"/>
    </location>
</feature>
<protein>
    <submittedName>
        <fullName evidence="1">Uncharacterized protein</fullName>
    </submittedName>
</protein>
<sequence length="171" mass="20097">MVLQGVPSRSSRVYSLPNSRQRLFKSSISMGRMFGDRHSFRKFEVFQEGESFGFDSILGVHQVSLIECKISPFTSNGNANKYYDCELKEMQNLDCLNFNDYTKCRGLRRAPIESWEELKKDMQDRFVPLYYNQDLFMYQGPRYVDKCFKEMEVTLGRAQIVESQEVTIARF</sequence>
<dbReference type="EMBL" id="QJKJ01001326">
    <property type="protein sequence ID" value="RDY08189.1"/>
    <property type="molecule type" value="Genomic_DNA"/>
</dbReference>
<accession>A0A371HZJ3</accession>
<proteinExistence type="predicted"/>
<organism evidence="1 2">
    <name type="scientific">Mucuna pruriens</name>
    <name type="common">Velvet bean</name>
    <name type="synonym">Dolichos pruriens</name>
    <dbReference type="NCBI Taxonomy" id="157652"/>
    <lineage>
        <taxon>Eukaryota</taxon>
        <taxon>Viridiplantae</taxon>
        <taxon>Streptophyta</taxon>
        <taxon>Embryophyta</taxon>
        <taxon>Tracheophyta</taxon>
        <taxon>Spermatophyta</taxon>
        <taxon>Magnoliopsida</taxon>
        <taxon>eudicotyledons</taxon>
        <taxon>Gunneridae</taxon>
        <taxon>Pentapetalae</taxon>
        <taxon>rosids</taxon>
        <taxon>fabids</taxon>
        <taxon>Fabales</taxon>
        <taxon>Fabaceae</taxon>
        <taxon>Papilionoideae</taxon>
        <taxon>50 kb inversion clade</taxon>
        <taxon>NPAAA clade</taxon>
        <taxon>indigoferoid/millettioid clade</taxon>
        <taxon>Phaseoleae</taxon>
        <taxon>Mucuna</taxon>
    </lineage>
</organism>
<gene>
    <name evidence="1" type="ORF">CR513_07607</name>
</gene>
<dbReference type="OrthoDB" id="1747743at2759"/>
<keyword evidence="2" id="KW-1185">Reference proteome</keyword>
<reference evidence="1" key="1">
    <citation type="submission" date="2018-05" db="EMBL/GenBank/DDBJ databases">
        <title>Draft genome of Mucuna pruriens seed.</title>
        <authorList>
            <person name="Nnadi N.E."/>
            <person name="Vos R."/>
            <person name="Hasami M.H."/>
            <person name="Devisetty U.K."/>
            <person name="Aguiy J.C."/>
        </authorList>
    </citation>
    <scope>NUCLEOTIDE SEQUENCE [LARGE SCALE GENOMIC DNA]</scope>
    <source>
        <strain evidence="1">JCA_2017</strain>
    </source>
</reference>
<evidence type="ECO:0000313" key="1">
    <source>
        <dbReference type="EMBL" id="RDY08189.1"/>
    </source>
</evidence>
<comment type="caution">
    <text evidence="1">The sequence shown here is derived from an EMBL/GenBank/DDBJ whole genome shotgun (WGS) entry which is preliminary data.</text>
</comment>
<name>A0A371HZJ3_MUCPR</name>